<evidence type="ECO:0000313" key="4">
    <source>
        <dbReference type="EMBL" id="MBG9985759.1"/>
    </source>
</evidence>
<evidence type="ECO:0000313" key="5">
    <source>
        <dbReference type="Proteomes" id="UP000721415"/>
    </source>
</evidence>
<reference evidence="4 5" key="1">
    <citation type="submission" date="2020-07" db="EMBL/GenBank/DDBJ databases">
        <title>Facklamia lactis sp. nov., isolated from raw milk.</title>
        <authorList>
            <person name="Doll E.V."/>
            <person name="Huptas C."/>
            <person name="Staib L."/>
            <person name="Wenning M."/>
            <person name="Scherer S."/>
        </authorList>
    </citation>
    <scope>NUCLEOTIDE SEQUENCE [LARGE SCALE GENOMIC DNA]</scope>
    <source>
        <strain evidence="4 5">DSM 111018</strain>
    </source>
</reference>
<proteinExistence type="inferred from homology"/>
<evidence type="ECO:0000256" key="3">
    <source>
        <dbReference type="PROSITE-ProRule" id="PRU00742"/>
    </source>
</evidence>
<dbReference type="InterPro" id="IPR023696">
    <property type="entry name" value="Ureohydrolase_dom_sf"/>
</dbReference>
<dbReference type="Proteomes" id="UP000721415">
    <property type="component" value="Unassembled WGS sequence"/>
</dbReference>
<gene>
    <name evidence="4" type="ORF">HZY91_02495</name>
</gene>
<keyword evidence="1" id="KW-0479">Metal-binding</keyword>
<evidence type="ECO:0000256" key="2">
    <source>
        <dbReference type="ARBA" id="ARBA00022801"/>
    </source>
</evidence>
<comment type="similarity">
    <text evidence="3">Belongs to the arginase family.</text>
</comment>
<dbReference type="EMBL" id="JACBXQ010000001">
    <property type="protein sequence ID" value="MBG9985759.1"/>
    <property type="molecule type" value="Genomic_DNA"/>
</dbReference>
<keyword evidence="5" id="KW-1185">Reference proteome</keyword>
<dbReference type="PROSITE" id="PS51409">
    <property type="entry name" value="ARGINASE_2"/>
    <property type="match status" value="1"/>
</dbReference>
<keyword evidence="2" id="KW-0378">Hydrolase</keyword>
<name>A0ABS0LR41_9LACT</name>
<dbReference type="InterPro" id="IPR006035">
    <property type="entry name" value="Ureohydrolase"/>
</dbReference>
<dbReference type="SUPFAM" id="SSF52768">
    <property type="entry name" value="Arginase/deacetylase"/>
    <property type="match status" value="1"/>
</dbReference>
<dbReference type="PANTHER" id="PTHR11358">
    <property type="entry name" value="ARGINASE/AGMATINASE"/>
    <property type="match status" value="1"/>
</dbReference>
<organism evidence="4 5">
    <name type="scientific">Facklamia lactis</name>
    <dbReference type="NCBI Taxonomy" id="2749967"/>
    <lineage>
        <taxon>Bacteria</taxon>
        <taxon>Bacillati</taxon>
        <taxon>Bacillota</taxon>
        <taxon>Bacilli</taxon>
        <taxon>Lactobacillales</taxon>
        <taxon>Aerococcaceae</taxon>
        <taxon>Facklamia</taxon>
    </lineage>
</organism>
<dbReference type="PANTHER" id="PTHR11358:SF26">
    <property type="entry name" value="GUANIDINO ACID HYDROLASE, MITOCHONDRIAL"/>
    <property type="match status" value="1"/>
</dbReference>
<dbReference type="Pfam" id="PF00491">
    <property type="entry name" value="Arginase"/>
    <property type="match status" value="1"/>
</dbReference>
<dbReference type="Gene3D" id="3.40.800.10">
    <property type="entry name" value="Ureohydrolase domain"/>
    <property type="match status" value="1"/>
</dbReference>
<protein>
    <submittedName>
        <fullName evidence="4">Arginase family protein</fullName>
    </submittedName>
</protein>
<accession>A0ABS0LR41</accession>
<sequence length="358" mass="41211">MAVLYINSKKEKAFLWDYLKGLKKELSISECNEIKKLLTSDTNEYRYCYENVFNEIIKEKENRKSIFTMFDSDEVFLSDIMLEKTEAEYIFVGFPYDLGASQYRGSKFGPSVLRYNSTSILENETLRRKGILVGDLGDLKGEVFKSNGKEFYYLINVIEYLLCSNKFPIILGGDHSISYATLMGMCESIEEFGIIHLDAHQDYSGISRNDWERDLNHANFLDFLVERKEIKSITQLGIRNNILSVSHAKINSFSVEETISNIDQIIDSLDKSIPYFITFDVDCLSTSIMQSTGTPLPGGFEFREISSVLIKIINNLKILGIDIVELNDNQKLDAMTVNQLLILILLENKRYKNEHRIY</sequence>
<dbReference type="RefSeq" id="WP_197114358.1">
    <property type="nucleotide sequence ID" value="NZ_JACBXQ010000001.1"/>
</dbReference>
<evidence type="ECO:0000256" key="1">
    <source>
        <dbReference type="ARBA" id="ARBA00022723"/>
    </source>
</evidence>
<comment type="caution">
    <text evidence="4">The sequence shown here is derived from an EMBL/GenBank/DDBJ whole genome shotgun (WGS) entry which is preliminary data.</text>
</comment>